<keyword evidence="1" id="KW-0812">Transmembrane</keyword>
<dbReference type="SUPFAM" id="SSF54106">
    <property type="entry name" value="LysM domain"/>
    <property type="match status" value="1"/>
</dbReference>
<comment type="caution">
    <text evidence="3">The sequence shown here is derived from an EMBL/GenBank/DDBJ whole genome shotgun (WGS) entry which is preliminary data.</text>
</comment>
<dbReference type="RefSeq" id="WP_246273450.1">
    <property type="nucleotide sequence ID" value="NZ_BAABGO010000036.1"/>
</dbReference>
<organism evidence="3 4">
    <name type="scientific">Phytohabitans houttuyneae</name>
    <dbReference type="NCBI Taxonomy" id="1076126"/>
    <lineage>
        <taxon>Bacteria</taxon>
        <taxon>Bacillati</taxon>
        <taxon>Actinomycetota</taxon>
        <taxon>Actinomycetes</taxon>
        <taxon>Micromonosporales</taxon>
        <taxon>Micromonosporaceae</taxon>
    </lineage>
</organism>
<evidence type="ECO:0000256" key="1">
    <source>
        <dbReference type="SAM" id="Phobius"/>
    </source>
</evidence>
<sequence length="143" mass="15197">MHTMEAQVAMGARGMSRTRAVPSAPAVPGLLELATAAGVVPTRSSTRAARPRLRLTRRGRVVIFAFFLLLAALAVTLAATASRAADPSGPAATTVVQQGDTLWSIADRHHLKGETRVVIEEIRRLNALEGYTVYAGQELKLPG</sequence>
<dbReference type="InterPro" id="IPR036779">
    <property type="entry name" value="LysM_dom_sf"/>
</dbReference>
<reference evidence="3 4" key="1">
    <citation type="submission" date="2020-03" db="EMBL/GenBank/DDBJ databases">
        <title>Whole genome shotgun sequence of Phytohabitans houttuyneae NBRC 108639.</title>
        <authorList>
            <person name="Komaki H."/>
            <person name="Tamura T."/>
        </authorList>
    </citation>
    <scope>NUCLEOTIDE SEQUENCE [LARGE SCALE GENOMIC DNA]</scope>
    <source>
        <strain evidence="3 4">NBRC 108639</strain>
    </source>
</reference>
<accession>A0A6V8K6R0</accession>
<feature type="domain" description="LysM" evidence="2">
    <location>
        <begin position="92"/>
        <end position="141"/>
    </location>
</feature>
<dbReference type="EMBL" id="BLPF01000001">
    <property type="protein sequence ID" value="GFJ77799.1"/>
    <property type="molecule type" value="Genomic_DNA"/>
</dbReference>
<feature type="transmembrane region" description="Helical" evidence="1">
    <location>
        <begin position="61"/>
        <end position="81"/>
    </location>
</feature>
<protein>
    <recommendedName>
        <fullName evidence="2">LysM domain-containing protein</fullName>
    </recommendedName>
</protein>
<dbReference type="InterPro" id="IPR018392">
    <property type="entry name" value="LysM"/>
</dbReference>
<gene>
    <name evidence="3" type="ORF">Phou_019790</name>
</gene>
<keyword evidence="4" id="KW-1185">Reference proteome</keyword>
<name>A0A6V8K6R0_9ACTN</name>
<evidence type="ECO:0000313" key="3">
    <source>
        <dbReference type="EMBL" id="GFJ77799.1"/>
    </source>
</evidence>
<evidence type="ECO:0000259" key="2">
    <source>
        <dbReference type="PROSITE" id="PS51782"/>
    </source>
</evidence>
<dbReference type="SMART" id="SM00257">
    <property type="entry name" value="LysM"/>
    <property type="match status" value="1"/>
</dbReference>
<dbReference type="Proteomes" id="UP000482800">
    <property type="component" value="Unassembled WGS sequence"/>
</dbReference>
<dbReference type="Pfam" id="PF01476">
    <property type="entry name" value="LysM"/>
    <property type="match status" value="1"/>
</dbReference>
<dbReference type="Gene3D" id="3.10.350.10">
    <property type="entry name" value="LysM domain"/>
    <property type="match status" value="1"/>
</dbReference>
<dbReference type="PROSITE" id="PS51782">
    <property type="entry name" value="LYSM"/>
    <property type="match status" value="1"/>
</dbReference>
<keyword evidence="1" id="KW-1133">Transmembrane helix</keyword>
<evidence type="ECO:0000313" key="4">
    <source>
        <dbReference type="Proteomes" id="UP000482800"/>
    </source>
</evidence>
<reference evidence="3 4" key="2">
    <citation type="submission" date="2020-03" db="EMBL/GenBank/DDBJ databases">
        <authorList>
            <person name="Ichikawa N."/>
            <person name="Kimura A."/>
            <person name="Kitahashi Y."/>
            <person name="Uohara A."/>
        </authorList>
    </citation>
    <scope>NUCLEOTIDE SEQUENCE [LARGE SCALE GENOMIC DNA]</scope>
    <source>
        <strain evidence="3 4">NBRC 108639</strain>
    </source>
</reference>
<dbReference type="AlphaFoldDB" id="A0A6V8K6R0"/>
<keyword evidence="1" id="KW-0472">Membrane</keyword>
<proteinExistence type="predicted"/>
<dbReference type="CDD" id="cd00118">
    <property type="entry name" value="LysM"/>
    <property type="match status" value="1"/>
</dbReference>